<gene>
    <name evidence="1" type="ORF">FHX72_003480</name>
</gene>
<accession>A0A7W4YHS3</accession>
<name>A0A7W4YHS3_9MICO</name>
<organism evidence="1 2">
    <name type="scientific">Pseudoclavibacter helvolus</name>
    <dbReference type="NCBI Taxonomy" id="255205"/>
    <lineage>
        <taxon>Bacteria</taxon>
        <taxon>Bacillati</taxon>
        <taxon>Actinomycetota</taxon>
        <taxon>Actinomycetes</taxon>
        <taxon>Micrococcales</taxon>
        <taxon>Microbacteriaceae</taxon>
        <taxon>Pseudoclavibacter</taxon>
    </lineage>
</organism>
<sequence length="51" mass="5451">MDGPRHYLAVATVKPVRRARIPNPKGAGMHAFGLPGNRWRASALVTAANLS</sequence>
<evidence type="ECO:0000313" key="2">
    <source>
        <dbReference type="Proteomes" id="UP000545286"/>
    </source>
</evidence>
<evidence type="ECO:0000313" key="1">
    <source>
        <dbReference type="EMBL" id="MBB2959315.1"/>
    </source>
</evidence>
<comment type="caution">
    <text evidence="1">The sequence shown here is derived from an EMBL/GenBank/DDBJ whole genome shotgun (WGS) entry which is preliminary data.</text>
</comment>
<proteinExistence type="predicted"/>
<dbReference type="EMBL" id="JACHWJ010000006">
    <property type="protein sequence ID" value="MBB2959315.1"/>
    <property type="molecule type" value="Genomic_DNA"/>
</dbReference>
<dbReference type="AlphaFoldDB" id="A0A7W4YHS3"/>
<dbReference type="Proteomes" id="UP000545286">
    <property type="component" value="Unassembled WGS sequence"/>
</dbReference>
<protein>
    <submittedName>
        <fullName evidence="1">Uncharacterized protein</fullName>
    </submittedName>
</protein>
<reference evidence="1 2" key="1">
    <citation type="submission" date="2020-08" db="EMBL/GenBank/DDBJ databases">
        <title>Sequencing the genomes of 1000 actinobacteria strains.</title>
        <authorList>
            <person name="Klenk H.-P."/>
        </authorList>
    </citation>
    <scope>NUCLEOTIDE SEQUENCE [LARGE SCALE GENOMIC DNA]</scope>
    <source>
        <strain evidence="1 2">DSM 20419</strain>
    </source>
</reference>
<keyword evidence="2" id="KW-1185">Reference proteome</keyword>